<keyword evidence="3" id="KW-1185">Reference proteome</keyword>
<dbReference type="EMBL" id="JACGWL010000005">
    <property type="protein sequence ID" value="KAK4402924.1"/>
    <property type="molecule type" value="Genomic_DNA"/>
</dbReference>
<evidence type="ECO:0000313" key="3">
    <source>
        <dbReference type="Proteomes" id="UP001289374"/>
    </source>
</evidence>
<protein>
    <submittedName>
        <fullName evidence="2">Uncharacterized protein</fullName>
    </submittedName>
</protein>
<dbReference type="Proteomes" id="UP001289374">
    <property type="component" value="Unassembled WGS sequence"/>
</dbReference>
<gene>
    <name evidence="2" type="ORF">Sango_1033100</name>
</gene>
<proteinExistence type="predicted"/>
<evidence type="ECO:0000313" key="2">
    <source>
        <dbReference type="EMBL" id="KAK4402924.1"/>
    </source>
</evidence>
<evidence type="ECO:0000256" key="1">
    <source>
        <dbReference type="SAM" id="MobiDB-lite"/>
    </source>
</evidence>
<accession>A0AAE1X072</accession>
<comment type="caution">
    <text evidence="2">The sequence shown here is derived from an EMBL/GenBank/DDBJ whole genome shotgun (WGS) entry which is preliminary data.</text>
</comment>
<reference evidence="2" key="1">
    <citation type="submission" date="2020-06" db="EMBL/GenBank/DDBJ databases">
        <authorList>
            <person name="Li T."/>
            <person name="Hu X."/>
            <person name="Zhang T."/>
            <person name="Song X."/>
            <person name="Zhang H."/>
            <person name="Dai N."/>
            <person name="Sheng W."/>
            <person name="Hou X."/>
            <person name="Wei L."/>
        </authorList>
    </citation>
    <scope>NUCLEOTIDE SEQUENCE</scope>
    <source>
        <strain evidence="2">K16</strain>
        <tissue evidence="2">Leaf</tissue>
    </source>
</reference>
<feature type="region of interest" description="Disordered" evidence="1">
    <location>
        <begin position="169"/>
        <end position="212"/>
    </location>
</feature>
<sequence length="264" mass="28967">MMVVVIAAKLIECCTPVWLSRALTKQTKTSLLCLDLMFACSNVISLSIDNRQVPSRRLYLLWEADSTAATPPLPTRSSPQSRTSSSLQTSVISVPNLTGQPLLRRTVNLRSVFTSMQLVYAIEWLKFEDLGLSCRSKGTATPELQSVKETQVEANYVSKVATTLEGLILEDPYKESTSSETRNPESDESGDENGGATVSSGKNTSQVDTHTDVAEADGMIIIPYRLERSRAQAPPTKSEFPLVELMILAQARSCCRSIYLDPSL</sequence>
<organism evidence="2 3">
    <name type="scientific">Sesamum angolense</name>
    <dbReference type="NCBI Taxonomy" id="2727404"/>
    <lineage>
        <taxon>Eukaryota</taxon>
        <taxon>Viridiplantae</taxon>
        <taxon>Streptophyta</taxon>
        <taxon>Embryophyta</taxon>
        <taxon>Tracheophyta</taxon>
        <taxon>Spermatophyta</taxon>
        <taxon>Magnoliopsida</taxon>
        <taxon>eudicotyledons</taxon>
        <taxon>Gunneridae</taxon>
        <taxon>Pentapetalae</taxon>
        <taxon>asterids</taxon>
        <taxon>lamiids</taxon>
        <taxon>Lamiales</taxon>
        <taxon>Pedaliaceae</taxon>
        <taxon>Sesamum</taxon>
    </lineage>
</organism>
<feature type="compositionally biased region" description="Polar residues" evidence="1">
    <location>
        <begin position="196"/>
        <end position="208"/>
    </location>
</feature>
<dbReference type="AlphaFoldDB" id="A0AAE1X072"/>
<reference evidence="2" key="2">
    <citation type="journal article" date="2024" name="Plant">
        <title>Genomic evolution and insights into agronomic trait innovations of Sesamum species.</title>
        <authorList>
            <person name="Miao H."/>
            <person name="Wang L."/>
            <person name="Qu L."/>
            <person name="Liu H."/>
            <person name="Sun Y."/>
            <person name="Le M."/>
            <person name="Wang Q."/>
            <person name="Wei S."/>
            <person name="Zheng Y."/>
            <person name="Lin W."/>
            <person name="Duan Y."/>
            <person name="Cao H."/>
            <person name="Xiong S."/>
            <person name="Wang X."/>
            <person name="Wei L."/>
            <person name="Li C."/>
            <person name="Ma Q."/>
            <person name="Ju M."/>
            <person name="Zhao R."/>
            <person name="Li G."/>
            <person name="Mu C."/>
            <person name="Tian Q."/>
            <person name="Mei H."/>
            <person name="Zhang T."/>
            <person name="Gao T."/>
            <person name="Zhang H."/>
        </authorList>
    </citation>
    <scope>NUCLEOTIDE SEQUENCE</scope>
    <source>
        <strain evidence="2">K16</strain>
    </source>
</reference>
<name>A0AAE1X072_9LAMI</name>